<dbReference type="RefSeq" id="WP_225367567.1">
    <property type="nucleotide sequence ID" value="NZ_NCXI01000567.1"/>
</dbReference>
<dbReference type="EMBL" id="NCXI01000567">
    <property type="protein sequence ID" value="PAK71102.1"/>
    <property type="molecule type" value="Genomic_DNA"/>
</dbReference>
<dbReference type="AlphaFoldDB" id="A0A269XDS0"/>
<feature type="compositionally biased region" description="Basic and acidic residues" evidence="1">
    <location>
        <begin position="1"/>
        <end position="10"/>
    </location>
</feature>
<gene>
    <name evidence="2" type="ORF">B8W98_13675</name>
</gene>
<feature type="non-terminal residue" evidence="2">
    <location>
        <position position="73"/>
    </location>
</feature>
<evidence type="ECO:0000313" key="2">
    <source>
        <dbReference type="EMBL" id="PAK71102.1"/>
    </source>
</evidence>
<organism evidence="2 3">
    <name type="scientific">Lentilactobacillus parakefiri</name>
    <dbReference type="NCBI Taxonomy" id="152332"/>
    <lineage>
        <taxon>Bacteria</taxon>
        <taxon>Bacillati</taxon>
        <taxon>Bacillota</taxon>
        <taxon>Bacilli</taxon>
        <taxon>Lactobacillales</taxon>
        <taxon>Lactobacillaceae</taxon>
        <taxon>Lentilactobacillus</taxon>
    </lineage>
</organism>
<evidence type="ECO:0000256" key="1">
    <source>
        <dbReference type="SAM" id="MobiDB-lite"/>
    </source>
</evidence>
<protein>
    <submittedName>
        <fullName evidence="2">Smooth muscle caldesmon</fullName>
    </submittedName>
</protein>
<name>A0A269XDS0_9LACO</name>
<proteinExistence type="predicted"/>
<dbReference type="Proteomes" id="UP000216802">
    <property type="component" value="Unassembled WGS sequence"/>
</dbReference>
<sequence>QNAIQEETKLADQSPEAQDIQEAKAETQQQNGPSTSELTAQQNAIQEETELADQSPEAQNIQEAKNDAKAKDS</sequence>
<feature type="compositionally biased region" description="Basic and acidic residues" evidence="1">
    <location>
        <begin position="64"/>
        <end position="73"/>
    </location>
</feature>
<evidence type="ECO:0000313" key="3">
    <source>
        <dbReference type="Proteomes" id="UP000216802"/>
    </source>
</evidence>
<comment type="caution">
    <text evidence="2">The sequence shown here is derived from an EMBL/GenBank/DDBJ whole genome shotgun (WGS) entry which is preliminary data.</text>
</comment>
<feature type="region of interest" description="Disordered" evidence="1">
    <location>
        <begin position="1"/>
        <end position="73"/>
    </location>
</feature>
<feature type="non-terminal residue" evidence="2">
    <location>
        <position position="1"/>
    </location>
</feature>
<accession>A0A269XDS0</accession>
<reference evidence="2 3" key="1">
    <citation type="submission" date="2017-04" db="EMBL/GenBank/DDBJ databases">
        <title>Kefir bacterial isolates.</title>
        <authorList>
            <person name="Kim Y."/>
            <person name="Blasche S."/>
            <person name="Patil K.R."/>
        </authorList>
    </citation>
    <scope>NUCLEOTIDE SEQUENCE [LARGE SCALE GENOMIC DNA]</scope>
    <source>
        <strain evidence="2 3">OG2</strain>
    </source>
</reference>
<feature type="compositionally biased region" description="Polar residues" evidence="1">
    <location>
        <begin position="26"/>
        <end position="46"/>
    </location>
</feature>